<protein>
    <recommendedName>
        <fullName evidence="3">Head decoration protein</fullName>
    </recommendedName>
</protein>
<dbReference type="RefSeq" id="WP_209650377.1">
    <property type="nucleotide sequence ID" value="NZ_JBEPNV010000001.1"/>
</dbReference>
<evidence type="ECO:0000313" key="2">
    <source>
        <dbReference type="Proteomes" id="UP001549119"/>
    </source>
</evidence>
<name>A0ABV2NQ19_9HYPH</name>
<gene>
    <name evidence="1" type="ORF">ABIC20_005888</name>
</gene>
<dbReference type="Pfam" id="PF02924">
    <property type="entry name" value="HDPD"/>
    <property type="match status" value="1"/>
</dbReference>
<keyword evidence="2" id="KW-1185">Reference proteome</keyword>
<comment type="caution">
    <text evidence="1">The sequence shown here is derived from an EMBL/GenBank/DDBJ whole genome shotgun (WGS) entry which is preliminary data.</text>
</comment>
<reference evidence="1 2" key="1">
    <citation type="submission" date="2024-06" db="EMBL/GenBank/DDBJ databases">
        <title>Genomics of switchgrass bacterial isolates.</title>
        <authorList>
            <person name="Shade A."/>
        </authorList>
    </citation>
    <scope>NUCLEOTIDE SEQUENCE [LARGE SCALE GENOMIC DNA]</scope>
    <source>
        <strain evidence="1 2">PvP084</strain>
    </source>
</reference>
<evidence type="ECO:0008006" key="3">
    <source>
        <dbReference type="Google" id="ProtNLM"/>
    </source>
</evidence>
<dbReference type="Gene3D" id="2.40.300.10">
    <property type="entry name" value="Head decoration protein D"/>
    <property type="match status" value="1"/>
</dbReference>
<sequence length="127" mass="13428">MTVFSNFHPTALYAGDFPRVTRSLVIASGANAPGVPLKRGTPLGRVTATDKYIPSVKTASDGSQVPTHVLTFDVDASAADVRVKGYETGEFAGEVMPIDASWSIQTLDDAFRIAGRNIFIRSVGAVA</sequence>
<accession>A0ABV2NQ19</accession>
<organism evidence="1 2">
    <name type="scientific">Methylobacterium radiotolerans</name>
    <dbReference type="NCBI Taxonomy" id="31998"/>
    <lineage>
        <taxon>Bacteria</taxon>
        <taxon>Pseudomonadati</taxon>
        <taxon>Pseudomonadota</taxon>
        <taxon>Alphaproteobacteria</taxon>
        <taxon>Hyphomicrobiales</taxon>
        <taxon>Methylobacteriaceae</taxon>
        <taxon>Methylobacterium</taxon>
    </lineage>
</organism>
<proteinExistence type="predicted"/>
<dbReference type="Proteomes" id="UP001549119">
    <property type="component" value="Unassembled WGS sequence"/>
</dbReference>
<dbReference type="EMBL" id="JBEPNW010000002">
    <property type="protein sequence ID" value="MET3868579.1"/>
    <property type="molecule type" value="Genomic_DNA"/>
</dbReference>
<dbReference type="InterPro" id="IPR004195">
    <property type="entry name" value="Head_decoration_D"/>
</dbReference>
<evidence type="ECO:0000313" key="1">
    <source>
        <dbReference type="EMBL" id="MET3868579.1"/>
    </source>
</evidence>